<keyword evidence="2" id="KW-0732">Signal</keyword>
<accession>A0A9W7GFA1</accession>
<feature type="compositionally biased region" description="Polar residues" evidence="1">
    <location>
        <begin position="696"/>
        <end position="712"/>
    </location>
</feature>
<keyword evidence="4" id="KW-1185">Reference proteome</keyword>
<dbReference type="Proteomes" id="UP001165065">
    <property type="component" value="Unassembled WGS sequence"/>
</dbReference>
<name>A0A9W7GFA1_9STRA</name>
<protein>
    <submittedName>
        <fullName evidence="3">Uncharacterized protein</fullName>
    </submittedName>
</protein>
<evidence type="ECO:0000313" key="4">
    <source>
        <dbReference type="Proteomes" id="UP001165065"/>
    </source>
</evidence>
<sequence length="789" mass="85913">MTPSPLPSAHYWSMILLLIVLLQASFIQSAKIELNFMLGTPELDWEYPFKGWSYYIRAFNMMREQPRSEVGWGQWSKPNAPDNFNSVCGIHPMGFTCEDGTTTETSNCAGTYTEMEKCDYWVCGEEEKGGIRGSIEGGMGYWPGYTLEKSQVTWMVPGSTTANYEMFGGTFLNDRPQPCLNLGGAVRISNRLLVPNDFISFEGGANIDGFLGYMLQATPIGKRAATDTANYWTIIADSANFKGPVMYMSTWFWDSRLSWHPQSKNWASPDAALGYIARGFEGRISAMQSETHTDGSNNKFARTTEWGMPLDSDDLHSTLFTGHSRYPDDWLTALLDGIMDGTESDSAEDAKLKDAAMAARINVGCSSTDSLETKEAFLEFEGEGETFTIDGLGVTATDASDADIESQGCPVKYLLDKTKLNCSGPGNMCLASKFFTVGGERKATDDVPAAAQSSIPDFPIHRVDNRRATGPPAGPERQCFENPGPAAADSRMYCTRTNTKSWIGFKWYRFVDQPELTNVFASLPEGERETAKAYMQSRIEKLHALGKDVPWFDFPGGEDALPAAKVSIDESLLLNPPDGMEVGFVPIPITQRMRVRPTDCEVVVGSFAEEPEPLEDDYYDNFDEVYFGREQFECSGTGVDGMTYPGSIFGLPPDPTADRLNYEYVVPIPDLAVEDAVIVPVSNPVIALDDVEGVTASPTPATIGTKSPTPANDENPATDAPTNAVTASPTPATIGTKSPTPANDENPATDALTNADEEMEIDGAASSTSSASIFKVATVLAVVFGTILF</sequence>
<reference evidence="4" key="1">
    <citation type="journal article" date="2023" name="Commun. Biol.">
        <title>Genome analysis of Parmales, the sister group of diatoms, reveals the evolutionary specialization of diatoms from phago-mixotrophs to photoautotrophs.</title>
        <authorList>
            <person name="Ban H."/>
            <person name="Sato S."/>
            <person name="Yoshikawa S."/>
            <person name="Yamada K."/>
            <person name="Nakamura Y."/>
            <person name="Ichinomiya M."/>
            <person name="Sato N."/>
            <person name="Blanc-Mathieu R."/>
            <person name="Endo H."/>
            <person name="Kuwata A."/>
            <person name="Ogata H."/>
        </authorList>
    </citation>
    <scope>NUCLEOTIDE SEQUENCE [LARGE SCALE GENOMIC DNA]</scope>
</reference>
<dbReference type="OrthoDB" id="10529503at2759"/>
<feature type="compositionally biased region" description="Polar residues" evidence="1">
    <location>
        <begin position="720"/>
        <end position="743"/>
    </location>
</feature>
<evidence type="ECO:0000256" key="2">
    <source>
        <dbReference type="SAM" id="SignalP"/>
    </source>
</evidence>
<evidence type="ECO:0000313" key="3">
    <source>
        <dbReference type="EMBL" id="GMI43860.1"/>
    </source>
</evidence>
<proteinExistence type="predicted"/>
<gene>
    <name evidence="3" type="ORF">TrCOL_g177</name>
</gene>
<feature type="signal peptide" evidence="2">
    <location>
        <begin position="1"/>
        <end position="29"/>
    </location>
</feature>
<feature type="chain" id="PRO_5040810875" evidence="2">
    <location>
        <begin position="30"/>
        <end position="789"/>
    </location>
</feature>
<dbReference type="AlphaFoldDB" id="A0A9W7GFA1"/>
<organism evidence="3 4">
    <name type="scientific">Triparma columacea</name>
    <dbReference type="NCBI Taxonomy" id="722753"/>
    <lineage>
        <taxon>Eukaryota</taxon>
        <taxon>Sar</taxon>
        <taxon>Stramenopiles</taxon>
        <taxon>Ochrophyta</taxon>
        <taxon>Bolidophyceae</taxon>
        <taxon>Parmales</taxon>
        <taxon>Triparmaceae</taxon>
        <taxon>Triparma</taxon>
    </lineage>
</organism>
<evidence type="ECO:0000256" key="1">
    <source>
        <dbReference type="SAM" id="MobiDB-lite"/>
    </source>
</evidence>
<feature type="region of interest" description="Disordered" evidence="1">
    <location>
        <begin position="695"/>
        <end position="750"/>
    </location>
</feature>
<comment type="caution">
    <text evidence="3">The sequence shown here is derived from an EMBL/GenBank/DDBJ whole genome shotgun (WGS) entry which is preliminary data.</text>
</comment>
<dbReference type="EMBL" id="BRYA01001463">
    <property type="protein sequence ID" value="GMI43860.1"/>
    <property type="molecule type" value="Genomic_DNA"/>
</dbReference>